<keyword evidence="4" id="KW-1185">Reference proteome</keyword>
<name>A0A2H3IV24_WOLCO</name>
<evidence type="ECO:0000313" key="4">
    <source>
        <dbReference type="Proteomes" id="UP000218811"/>
    </source>
</evidence>
<dbReference type="STRING" id="742152.A0A2H3IV24"/>
<evidence type="ECO:0000256" key="1">
    <source>
        <dbReference type="SAM" id="MobiDB-lite"/>
    </source>
</evidence>
<dbReference type="AlphaFoldDB" id="A0A2H3IV24"/>
<dbReference type="Proteomes" id="UP000218811">
    <property type="component" value="Unassembled WGS sequence"/>
</dbReference>
<sequence length="329" mass="36395">MSGRFVRQVRLPHHLSFAGYTTSRRRCYSALATARSAVASGADNDNEPVAGPSQTVADVHGSAIHISASEDKSHSDQNGPLHSDGQKGKKPSITPPSPPDAPRKPSNAELYLASLHAAGYEPTFEDLHRFRPPNGPPLSSSPRYSAEYNALADTLCRAFSKDQLRRFLQQWAKNSPFGQKNRRKRQYAESIIEEMWEWPKLKEVERAKQDRTEVSVRTFSVTPSELFLLLGKDGADLLDMSVAFNVHISLVSKPLGLRVEGIKAALKQISEHIGDVKKSIIEESVQLPTEAPIRPDMVQRISRLAGAFLQNSDDKGTVRTTSILPHELT</sequence>
<dbReference type="OMA" id="MVAWHET"/>
<reference evidence="3 4" key="1">
    <citation type="journal article" date="2012" name="Science">
        <title>The Paleozoic origin of enzymatic lignin decomposition reconstructed from 31 fungal genomes.</title>
        <authorList>
            <person name="Floudas D."/>
            <person name="Binder M."/>
            <person name="Riley R."/>
            <person name="Barry K."/>
            <person name="Blanchette R.A."/>
            <person name="Henrissat B."/>
            <person name="Martinez A.T."/>
            <person name="Otillar R."/>
            <person name="Spatafora J.W."/>
            <person name="Yadav J.S."/>
            <person name="Aerts A."/>
            <person name="Benoit I."/>
            <person name="Boyd A."/>
            <person name="Carlson A."/>
            <person name="Copeland A."/>
            <person name="Coutinho P.M."/>
            <person name="de Vries R.P."/>
            <person name="Ferreira P."/>
            <person name="Findley K."/>
            <person name="Foster B."/>
            <person name="Gaskell J."/>
            <person name="Glotzer D."/>
            <person name="Gorecki P."/>
            <person name="Heitman J."/>
            <person name="Hesse C."/>
            <person name="Hori C."/>
            <person name="Igarashi K."/>
            <person name="Jurgens J.A."/>
            <person name="Kallen N."/>
            <person name="Kersten P."/>
            <person name="Kohler A."/>
            <person name="Kuees U."/>
            <person name="Kumar T.K.A."/>
            <person name="Kuo A."/>
            <person name="LaButti K."/>
            <person name="Larrondo L.F."/>
            <person name="Lindquist E."/>
            <person name="Ling A."/>
            <person name="Lombard V."/>
            <person name="Lucas S."/>
            <person name="Lundell T."/>
            <person name="Martin R."/>
            <person name="McLaughlin D.J."/>
            <person name="Morgenstern I."/>
            <person name="Morin E."/>
            <person name="Murat C."/>
            <person name="Nagy L.G."/>
            <person name="Nolan M."/>
            <person name="Ohm R.A."/>
            <person name="Patyshakuliyeva A."/>
            <person name="Rokas A."/>
            <person name="Ruiz-Duenas F.J."/>
            <person name="Sabat G."/>
            <person name="Salamov A."/>
            <person name="Samejima M."/>
            <person name="Schmutz J."/>
            <person name="Slot J.C."/>
            <person name="St John F."/>
            <person name="Stenlid J."/>
            <person name="Sun H."/>
            <person name="Sun S."/>
            <person name="Syed K."/>
            <person name="Tsang A."/>
            <person name="Wiebenga A."/>
            <person name="Young D."/>
            <person name="Pisabarro A."/>
            <person name="Eastwood D.C."/>
            <person name="Martin F."/>
            <person name="Cullen D."/>
            <person name="Grigoriev I.V."/>
            <person name="Hibbett D.S."/>
        </authorList>
    </citation>
    <scope>NUCLEOTIDE SEQUENCE [LARGE SCALE GENOMIC DNA]</scope>
    <source>
        <strain evidence="3 4">MD-104</strain>
    </source>
</reference>
<dbReference type="InterPro" id="IPR048400">
    <property type="entry name" value="SLS1_N"/>
</dbReference>
<protein>
    <recommendedName>
        <fullName evidence="2">SLS1 N-terminal domain-containing protein</fullName>
    </recommendedName>
</protein>
<evidence type="ECO:0000313" key="3">
    <source>
        <dbReference type="EMBL" id="PCH33832.1"/>
    </source>
</evidence>
<evidence type="ECO:0000259" key="2">
    <source>
        <dbReference type="Pfam" id="PF20776"/>
    </source>
</evidence>
<feature type="domain" description="SLS1 N-terminal" evidence="2">
    <location>
        <begin position="124"/>
        <end position="197"/>
    </location>
</feature>
<organism evidence="3 4">
    <name type="scientific">Wolfiporia cocos (strain MD-104)</name>
    <name type="common">Brown rot fungus</name>
    <dbReference type="NCBI Taxonomy" id="742152"/>
    <lineage>
        <taxon>Eukaryota</taxon>
        <taxon>Fungi</taxon>
        <taxon>Dikarya</taxon>
        <taxon>Basidiomycota</taxon>
        <taxon>Agaricomycotina</taxon>
        <taxon>Agaricomycetes</taxon>
        <taxon>Polyporales</taxon>
        <taxon>Phaeolaceae</taxon>
        <taxon>Wolfiporia</taxon>
    </lineage>
</organism>
<dbReference type="EMBL" id="KB467831">
    <property type="protein sequence ID" value="PCH33832.1"/>
    <property type="molecule type" value="Genomic_DNA"/>
</dbReference>
<feature type="region of interest" description="Disordered" evidence="1">
    <location>
        <begin position="68"/>
        <end position="106"/>
    </location>
</feature>
<proteinExistence type="predicted"/>
<accession>A0A2H3IV24</accession>
<dbReference type="Pfam" id="PF20776">
    <property type="entry name" value="SLS1_N"/>
    <property type="match status" value="1"/>
</dbReference>
<gene>
    <name evidence="3" type="ORF">WOLCODRAFT_62495</name>
</gene>
<dbReference type="OrthoDB" id="3362817at2759"/>